<dbReference type="EMBL" id="BMFJ01000004">
    <property type="protein sequence ID" value="GGE51139.1"/>
    <property type="molecule type" value="Genomic_DNA"/>
</dbReference>
<protein>
    <submittedName>
        <fullName evidence="1">Carboxyvinyl-carboxyphosphonate phosphorylmutase</fullName>
    </submittedName>
</protein>
<dbReference type="GO" id="GO:0016833">
    <property type="term" value="F:oxo-acid-lyase activity"/>
    <property type="evidence" value="ECO:0007669"/>
    <property type="project" value="UniProtKB-ARBA"/>
</dbReference>
<organism evidence="1 2">
    <name type="scientific">Primorskyibacter flagellatus</name>
    <dbReference type="NCBI Taxonomy" id="1387277"/>
    <lineage>
        <taxon>Bacteria</taxon>
        <taxon>Pseudomonadati</taxon>
        <taxon>Pseudomonadota</taxon>
        <taxon>Alphaproteobacteria</taxon>
        <taxon>Rhodobacterales</taxon>
        <taxon>Roseobacteraceae</taxon>
        <taxon>Primorskyibacter</taxon>
    </lineage>
</organism>
<reference evidence="2" key="1">
    <citation type="journal article" date="2019" name="Int. J. Syst. Evol. Microbiol.">
        <title>The Global Catalogue of Microorganisms (GCM) 10K type strain sequencing project: providing services to taxonomists for standard genome sequencing and annotation.</title>
        <authorList>
            <consortium name="The Broad Institute Genomics Platform"/>
            <consortium name="The Broad Institute Genome Sequencing Center for Infectious Disease"/>
            <person name="Wu L."/>
            <person name="Ma J."/>
        </authorList>
    </citation>
    <scope>NUCLEOTIDE SEQUENCE [LARGE SCALE GENOMIC DNA]</scope>
    <source>
        <strain evidence="2">CGMCC 1.12664</strain>
    </source>
</reference>
<dbReference type="Pfam" id="PF13714">
    <property type="entry name" value="PEP_mutase"/>
    <property type="match status" value="1"/>
</dbReference>
<dbReference type="PANTHER" id="PTHR42905:SF5">
    <property type="entry name" value="CARBOXYVINYL-CARBOXYPHOSPHONATE PHOSPHORYLMUTASE, CHLOROPLASTIC"/>
    <property type="match status" value="1"/>
</dbReference>
<dbReference type="PANTHER" id="PTHR42905">
    <property type="entry name" value="PHOSPHOENOLPYRUVATE CARBOXYLASE"/>
    <property type="match status" value="1"/>
</dbReference>
<evidence type="ECO:0000313" key="2">
    <source>
        <dbReference type="Proteomes" id="UP000612855"/>
    </source>
</evidence>
<dbReference type="CDD" id="cd00377">
    <property type="entry name" value="ICL_PEPM"/>
    <property type="match status" value="1"/>
</dbReference>
<dbReference type="RefSeq" id="WP_188479746.1">
    <property type="nucleotide sequence ID" value="NZ_BMFJ01000004.1"/>
</dbReference>
<evidence type="ECO:0000313" key="1">
    <source>
        <dbReference type="EMBL" id="GGE51139.1"/>
    </source>
</evidence>
<dbReference type="Gene3D" id="3.20.20.60">
    <property type="entry name" value="Phosphoenolpyruvate-binding domains"/>
    <property type="match status" value="1"/>
</dbReference>
<proteinExistence type="predicted"/>
<dbReference type="InterPro" id="IPR015813">
    <property type="entry name" value="Pyrv/PenolPyrv_kinase-like_dom"/>
</dbReference>
<gene>
    <name evidence="1" type="ORF">GCM10011360_42600</name>
</gene>
<sequence length="301" mass="31871">MPDTHTPPAHSADPAERRRLFRAQVAARSATLLPGAANALTARIIQDLGFGAVYLTGAGLTNTTLGLPDLGLVTASDLVDATTRISDVCELPLLVDMDTGFGNALNAYHTVRRLERAGAAAIQIEDQVFPKKCGHFAGKGVVPVEEMLGKLRACLDARQDENTLIVARTDARAVEGFGAAMDRAQRMIETGADVIFVEAPESREEILAIAALPAPQIINLVVGGRTPMIEHAELKQAGFAFALYANAALQASVLAMQEVLGSLAEHGSLTHVADRLASFSERQRLVGKPGLDALSARYEGS</sequence>
<accession>A0A917AGZ1</accession>
<dbReference type="InterPro" id="IPR039556">
    <property type="entry name" value="ICL/PEPM"/>
</dbReference>
<comment type="caution">
    <text evidence="1">The sequence shown here is derived from an EMBL/GenBank/DDBJ whole genome shotgun (WGS) entry which is preliminary data.</text>
</comment>
<dbReference type="AlphaFoldDB" id="A0A917AGZ1"/>
<dbReference type="InterPro" id="IPR040442">
    <property type="entry name" value="Pyrv_kinase-like_dom_sf"/>
</dbReference>
<keyword evidence="2" id="KW-1185">Reference proteome</keyword>
<dbReference type="SUPFAM" id="SSF51621">
    <property type="entry name" value="Phosphoenolpyruvate/pyruvate domain"/>
    <property type="match status" value="1"/>
</dbReference>
<name>A0A917AGZ1_9RHOB</name>
<dbReference type="Proteomes" id="UP000612855">
    <property type="component" value="Unassembled WGS sequence"/>
</dbReference>